<organism evidence="3 4">
    <name type="scientific">Paramecium primaurelia</name>
    <dbReference type="NCBI Taxonomy" id="5886"/>
    <lineage>
        <taxon>Eukaryota</taxon>
        <taxon>Sar</taxon>
        <taxon>Alveolata</taxon>
        <taxon>Ciliophora</taxon>
        <taxon>Intramacronucleata</taxon>
        <taxon>Oligohymenophorea</taxon>
        <taxon>Peniculida</taxon>
        <taxon>Parameciidae</taxon>
        <taxon>Paramecium</taxon>
    </lineage>
</organism>
<evidence type="ECO:0000313" key="3">
    <source>
        <dbReference type="EMBL" id="CAD8102460.1"/>
    </source>
</evidence>
<dbReference type="EMBL" id="CAJJDM010000121">
    <property type="protein sequence ID" value="CAD8102460.1"/>
    <property type="molecule type" value="Genomic_DNA"/>
</dbReference>
<reference evidence="3" key="1">
    <citation type="submission" date="2021-01" db="EMBL/GenBank/DDBJ databases">
        <authorList>
            <consortium name="Genoscope - CEA"/>
            <person name="William W."/>
        </authorList>
    </citation>
    <scope>NUCLEOTIDE SEQUENCE</scope>
</reference>
<proteinExistence type="predicted"/>
<dbReference type="AlphaFoldDB" id="A0A8S1PGI1"/>
<evidence type="ECO:0000259" key="2">
    <source>
        <dbReference type="PROSITE" id="PS50157"/>
    </source>
</evidence>
<accession>A0A8S1PGI1</accession>
<gene>
    <name evidence="3" type="ORF">PPRIM_AZ9-3.1.T1180121</name>
</gene>
<keyword evidence="1" id="KW-0862">Zinc</keyword>
<evidence type="ECO:0000313" key="4">
    <source>
        <dbReference type="Proteomes" id="UP000688137"/>
    </source>
</evidence>
<name>A0A8S1PGI1_PARPR</name>
<dbReference type="OMA" id="FSQTHRY"/>
<keyword evidence="4" id="KW-1185">Reference proteome</keyword>
<keyword evidence="1" id="KW-0863">Zinc-finger</keyword>
<sequence length="149" mass="17759">MSKLTLYKDDNFNLRDDFDIDQLTFSQPHLFSQHENINQKIQKFQIFNPQHQATLGFIKLDGKIKYDISLQINHKTISKKKDNYGDQYQCPQCEKTFKSHQAVGGHRSRAHPNQSEIYKSKVAKREERKYELERTRQLQYIVQNDLDLL</sequence>
<protein>
    <recommendedName>
        <fullName evidence="2">C2H2-type domain-containing protein</fullName>
    </recommendedName>
</protein>
<evidence type="ECO:0000256" key="1">
    <source>
        <dbReference type="PROSITE-ProRule" id="PRU00042"/>
    </source>
</evidence>
<dbReference type="Proteomes" id="UP000688137">
    <property type="component" value="Unassembled WGS sequence"/>
</dbReference>
<dbReference type="GO" id="GO:0008270">
    <property type="term" value="F:zinc ion binding"/>
    <property type="evidence" value="ECO:0007669"/>
    <property type="project" value="UniProtKB-KW"/>
</dbReference>
<keyword evidence="1" id="KW-0479">Metal-binding</keyword>
<dbReference type="PROSITE" id="PS00028">
    <property type="entry name" value="ZINC_FINGER_C2H2_1"/>
    <property type="match status" value="1"/>
</dbReference>
<dbReference type="InterPro" id="IPR013087">
    <property type="entry name" value="Znf_C2H2_type"/>
</dbReference>
<comment type="caution">
    <text evidence="3">The sequence shown here is derived from an EMBL/GenBank/DDBJ whole genome shotgun (WGS) entry which is preliminary data.</text>
</comment>
<dbReference type="PROSITE" id="PS50157">
    <property type="entry name" value="ZINC_FINGER_C2H2_2"/>
    <property type="match status" value="1"/>
</dbReference>
<dbReference type="Pfam" id="PF13912">
    <property type="entry name" value="zf-C2H2_6"/>
    <property type="match status" value="1"/>
</dbReference>
<feature type="domain" description="C2H2-type" evidence="2">
    <location>
        <begin position="88"/>
        <end position="116"/>
    </location>
</feature>